<dbReference type="eggNOG" id="COG4726">
    <property type="taxonomic scope" value="Bacteria"/>
</dbReference>
<gene>
    <name evidence="2" type="ordered locus">Tph_c16580</name>
</gene>
<evidence type="ECO:0000313" key="2">
    <source>
        <dbReference type="EMBL" id="AFV11863.1"/>
    </source>
</evidence>
<evidence type="ECO:0000313" key="3">
    <source>
        <dbReference type="Proteomes" id="UP000000467"/>
    </source>
</evidence>
<dbReference type="Proteomes" id="UP000000467">
    <property type="component" value="Chromosome"/>
</dbReference>
<evidence type="ECO:0000256" key="1">
    <source>
        <dbReference type="SAM" id="Phobius"/>
    </source>
</evidence>
<keyword evidence="1" id="KW-0812">Transmembrane</keyword>
<protein>
    <recommendedName>
        <fullName evidence="4">Type 4 fimbrial biogenesis protein PilX N-terminal domain-containing protein</fullName>
    </recommendedName>
</protein>
<dbReference type="STRING" id="1089553.Tph_c16580"/>
<dbReference type="EMBL" id="CP003732">
    <property type="protein sequence ID" value="AFV11863.1"/>
    <property type="molecule type" value="Genomic_DNA"/>
</dbReference>
<keyword evidence="3" id="KW-1185">Reference proteome</keyword>
<reference evidence="2 3" key="1">
    <citation type="journal article" date="2012" name="BMC Genomics">
        <title>Genome-guided analysis of physiological and morphological traits of the fermentative acetate oxidizer Thermacetogenium phaeum.</title>
        <authorList>
            <person name="Oehler D."/>
            <person name="Poehlein A."/>
            <person name="Leimbach A."/>
            <person name="Muller N."/>
            <person name="Daniel R."/>
            <person name="Gottschalk G."/>
            <person name="Schink B."/>
        </authorList>
    </citation>
    <scope>NUCLEOTIDE SEQUENCE [LARGE SCALE GENOMIC DNA]</scope>
    <source>
        <strain evidence="3">ATCC BAA-254 / DSM 26808 / PB</strain>
    </source>
</reference>
<sequence length="452" mass="50126">MISIGGNLGVISGQRGQALVIVLLLTTAVFIIGGAGLALSSTARKNAVQEVHQKKAYYIAEAGVERALAKVKSDPAWVRGLSIKDDFDEDDSKEVLFSNVSYPVGSTNEGRIEEVRVIKTSENFLSNEVTVRVRSIGRYQQSRSSLIVDALIKYAYPEKLFRGVWAEEISGLPQGHGVDFDVDIYTSDYDLDIPAGSTLIGDIFCRGKVNLENGNKSQDKKDEKGNSKFTSVIGNIYALEDVYIGDFSQLTGNIYIANDKNVTWGKDVEFSGDVIKMNPDDLAALIPDDSVFPDLLSDENLEWYRKNADFYEIPDDLNFEEGIYFIDGDLSLAGIYSGRATIVVNGKVTIGKQDKNKYLEKSQDDDCLTILAINEIEIKSHPNPNKEAYIQAFLYSKEKATIKNKTKLIGAITAPFIDSSGCTIEIEYDEIAIDYYYSNEATSFLKITRWIS</sequence>
<dbReference type="KEGG" id="tpz:Tph_c16580"/>
<dbReference type="HOGENOM" id="CLU_605384_0_0_9"/>
<keyword evidence="1" id="KW-0472">Membrane</keyword>
<keyword evidence="1" id="KW-1133">Transmembrane helix</keyword>
<proteinExistence type="predicted"/>
<evidence type="ECO:0008006" key="4">
    <source>
        <dbReference type="Google" id="ProtNLM"/>
    </source>
</evidence>
<name>K4LG96_THEPS</name>
<accession>K4LG96</accession>
<feature type="transmembrane region" description="Helical" evidence="1">
    <location>
        <begin position="18"/>
        <end position="39"/>
    </location>
</feature>
<organism evidence="2 3">
    <name type="scientific">Thermacetogenium phaeum (strain ATCC BAA-254 / DSM 26808 / PB)</name>
    <dbReference type="NCBI Taxonomy" id="1089553"/>
    <lineage>
        <taxon>Bacteria</taxon>
        <taxon>Bacillati</taxon>
        <taxon>Bacillota</taxon>
        <taxon>Clostridia</taxon>
        <taxon>Thermoanaerobacterales</taxon>
        <taxon>Thermoanaerobacteraceae</taxon>
        <taxon>Thermacetogenium</taxon>
    </lineage>
</organism>
<dbReference type="AlphaFoldDB" id="K4LG96"/>